<accession>A0A0U1L1V4</accession>
<name>A0A0U1L1V4_9FIRM</name>
<protein>
    <submittedName>
        <fullName evidence="1">Uncharacterized protein</fullName>
    </submittedName>
</protein>
<organism evidence="1 2">
    <name type="scientific">Sporomusa ovata</name>
    <dbReference type="NCBI Taxonomy" id="2378"/>
    <lineage>
        <taxon>Bacteria</taxon>
        <taxon>Bacillati</taxon>
        <taxon>Bacillota</taxon>
        <taxon>Negativicutes</taxon>
        <taxon>Selenomonadales</taxon>
        <taxon>Sporomusaceae</taxon>
        <taxon>Sporomusa</taxon>
    </lineage>
</organism>
<reference evidence="2" key="1">
    <citation type="submission" date="2015-03" db="EMBL/GenBank/DDBJ databases">
        <authorList>
            <person name="Nijsse Bart"/>
        </authorList>
    </citation>
    <scope>NUCLEOTIDE SEQUENCE [LARGE SCALE GENOMIC DNA]</scope>
</reference>
<evidence type="ECO:0000313" key="2">
    <source>
        <dbReference type="Proteomes" id="UP000049855"/>
    </source>
</evidence>
<dbReference type="Proteomes" id="UP000049855">
    <property type="component" value="Unassembled WGS sequence"/>
</dbReference>
<proteinExistence type="predicted"/>
<sequence>MNSTWICPFATSRTIPIQTLLGAKHGDKNMGTGTPFLR</sequence>
<evidence type="ECO:0000313" key="1">
    <source>
        <dbReference type="EMBL" id="CQR72884.1"/>
    </source>
</evidence>
<dbReference type="EMBL" id="CTRP01000011">
    <property type="protein sequence ID" value="CQR72884.1"/>
    <property type="molecule type" value="Genomic_DNA"/>
</dbReference>
<keyword evidence="2" id="KW-1185">Reference proteome</keyword>
<dbReference type="AlphaFoldDB" id="A0A0U1L1V4"/>
<gene>
    <name evidence="1" type="ORF">SpAn4DRAFT_3344</name>
</gene>